<evidence type="ECO:0000256" key="2">
    <source>
        <dbReference type="ARBA" id="ARBA00023125"/>
    </source>
</evidence>
<organism evidence="6 7">
    <name type="scientific">Paraburkholderia sejongensis</name>
    <dbReference type="NCBI Taxonomy" id="2886946"/>
    <lineage>
        <taxon>Bacteria</taxon>
        <taxon>Pseudomonadati</taxon>
        <taxon>Pseudomonadota</taxon>
        <taxon>Betaproteobacteria</taxon>
        <taxon>Burkholderiales</taxon>
        <taxon>Burkholderiaceae</taxon>
        <taxon>Paraburkholderia</taxon>
    </lineage>
</organism>
<feature type="domain" description="Response regulatory" evidence="5">
    <location>
        <begin position="4"/>
        <end position="123"/>
    </location>
</feature>
<dbReference type="InterPro" id="IPR000792">
    <property type="entry name" value="Tscrpt_reg_LuxR_C"/>
</dbReference>
<sequence>MKIRIVLADDHPVLLSGIKHELSVLPTLEIVGTASESGELIALLKAAKCDVCVTDYAMPGGEYGDGMTLLSYLRRTWPALKIVVFTTIENSAIVNEIAKLGVQSVLGKSHDTGHLISAIHAVYAGATYFRTASSGSENETPAGSSTNSRKQTLTNREMEVVRLFVSGLSINEIAQRMHRTKQTISSQKTRAMRKLGIDRDADLYRFAFETGIDVPTDASKRQE</sequence>
<dbReference type="SMART" id="SM00421">
    <property type="entry name" value="HTH_LUXR"/>
    <property type="match status" value="1"/>
</dbReference>
<dbReference type="SUPFAM" id="SSF46894">
    <property type="entry name" value="C-terminal effector domain of the bipartite response regulators"/>
    <property type="match status" value="1"/>
</dbReference>
<dbReference type="PROSITE" id="PS50110">
    <property type="entry name" value="RESPONSE_REGULATORY"/>
    <property type="match status" value="1"/>
</dbReference>
<dbReference type="Proteomes" id="UP001431019">
    <property type="component" value="Unassembled WGS sequence"/>
</dbReference>
<keyword evidence="1 3" id="KW-0597">Phosphoprotein</keyword>
<name>A0ABS8K605_9BURK</name>
<reference evidence="6 7" key="1">
    <citation type="submission" date="2021-11" db="EMBL/GenBank/DDBJ databases">
        <authorList>
            <person name="Oh E.-T."/>
            <person name="Kim S.-B."/>
        </authorList>
    </citation>
    <scope>NUCLEOTIDE SEQUENCE [LARGE SCALE GENOMIC DNA]</scope>
    <source>
        <strain evidence="6 7">MMS20-SJTR3</strain>
    </source>
</reference>
<proteinExistence type="predicted"/>
<keyword evidence="2" id="KW-0238">DNA-binding</keyword>
<dbReference type="CDD" id="cd06170">
    <property type="entry name" value="LuxR_C_like"/>
    <property type="match status" value="1"/>
</dbReference>
<dbReference type="EMBL" id="JAJITD010000033">
    <property type="protein sequence ID" value="MCC8397576.1"/>
    <property type="molecule type" value="Genomic_DNA"/>
</dbReference>
<dbReference type="SMART" id="SM00448">
    <property type="entry name" value="REC"/>
    <property type="match status" value="1"/>
</dbReference>
<evidence type="ECO:0000313" key="7">
    <source>
        <dbReference type="Proteomes" id="UP001431019"/>
    </source>
</evidence>
<dbReference type="InterPro" id="IPR001789">
    <property type="entry name" value="Sig_transdc_resp-reg_receiver"/>
</dbReference>
<dbReference type="PANTHER" id="PTHR43214">
    <property type="entry name" value="TWO-COMPONENT RESPONSE REGULATOR"/>
    <property type="match status" value="1"/>
</dbReference>
<accession>A0ABS8K605</accession>
<keyword evidence="7" id="KW-1185">Reference proteome</keyword>
<evidence type="ECO:0000256" key="1">
    <source>
        <dbReference type="ARBA" id="ARBA00022553"/>
    </source>
</evidence>
<evidence type="ECO:0000259" key="5">
    <source>
        <dbReference type="PROSITE" id="PS50110"/>
    </source>
</evidence>
<feature type="modified residue" description="4-aspartylphosphate" evidence="3">
    <location>
        <position position="55"/>
    </location>
</feature>
<dbReference type="InterPro" id="IPR016032">
    <property type="entry name" value="Sig_transdc_resp-reg_C-effctor"/>
</dbReference>
<evidence type="ECO:0000256" key="3">
    <source>
        <dbReference type="PROSITE-ProRule" id="PRU00169"/>
    </source>
</evidence>
<dbReference type="Pfam" id="PF00072">
    <property type="entry name" value="Response_reg"/>
    <property type="match status" value="1"/>
</dbReference>
<dbReference type="InterPro" id="IPR058245">
    <property type="entry name" value="NreC/VraR/RcsB-like_REC"/>
</dbReference>
<comment type="caution">
    <text evidence="6">The sequence shown here is derived from an EMBL/GenBank/DDBJ whole genome shotgun (WGS) entry which is preliminary data.</text>
</comment>
<dbReference type="InterPro" id="IPR011006">
    <property type="entry name" value="CheY-like_superfamily"/>
</dbReference>
<dbReference type="InterPro" id="IPR039420">
    <property type="entry name" value="WalR-like"/>
</dbReference>
<dbReference type="PANTHER" id="PTHR43214:SF17">
    <property type="entry name" value="TRANSCRIPTIONAL REGULATORY PROTEIN RCSB"/>
    <property type="match status" value="1"/>
</dbReference>
<evidence type="ECO:0000259" key="4">
    <source>
        <dbReference type="PROSITE" id="PS50043"/>
    </source>
</evidence>
<dbReference type="InterPro" id="IPR036388">
    <property type="entry name" value="WH-like_DNA-bd_sf"/>
</dbReference>
<feature type="domain" description="HTH luxR-type" evidence="4">
    <location>
        <begin position="146"/>
        <end position="211"/>
    </location>
</feature>
<dbReference type="PRINTS" id="PR00038">
    <property type="entry name" value="HTHLUXR"/>
</dbReference>
<protein>
    <submittedName>
        <fullName evidence="6">Response regulator transcription factor</fullName>
    </submittedName>
</protein>
<dbReference type="CDD" id="cd17535">
    <property type="entry name" value="REC_NarL-like"/>
    <property type="match status" value="1"/>
</dbReference>
<dbReference type="Pfam" id="PF00196">
    <property type="entry name" value="GerE"/>
    <property type="match status" value="1"/>
</dbReference>
<gene>
    <name evidence="6" type="ORF">LJ656_34050</name>
</gene>
<dbReference type="Gene3D" id="3.40.50.2300">
    <property type="match status" value="1"/>
</dbReference>
<evidence type="ECO:0000313" key="6">
    <source>
        <dbReference type="EMBL" id="MCC8397576.1"/>
    </source>
</evidence>
<dbReference type="Gene3D" id="1.10.10.10">
    <property type="entry name" value="Winged helix-like DNA-binding domain superfamily/Winged helix DNA-binding domain"/>
    <property type="match status" value="1"/>
</dbReference>
<dbReference type="SUPFAM" id="SSF52172">
    <property type="entry name" value="CheY-like"/>
    <property type="match status" value="1"/>
</dbReference>
<dbReference type="PROSITE" id="PS50043">
    <property type="entry name" value="HTH_LUXR_2"/>
    <property type="match status" value="1"/>
</dbReference>